<keyword evidence="2" id="KW-1185">Reference proteome</keyword>
<dbReference type="InterPro" id="IPR008480">
    <property type="entry name" value="DUF761_pln"/>
</dbReference>
<gene>
    <name evidence="1" type="ORF">ACJRO7_002452</name>
</gene>
<accession>A0ABD3LUG1</accession>
<dbReference type="Pfam" id="PF05553">
    <property type="entry name" value="DUF761"/>
    <property type="match status" value="1"/>
</dbReference>
<name>A0ABD3LUG1_EUCGL</name>
<reference evidence="1 2" key="1">
    <citation type="submission" date="2024-11" db="EMBL/GenBank/DDBJ databases">
        <title>Chromosome-level genome assembly of Eucalyptus globulus Labill. provides insights into its genome evolution.</title>
        <authorList>
            <person name="Li X."/>
        </authorList>
    </citation>
    <scope>NUCLEOTIDE SEQUENCE [LARGE SCALE GENOMIC DNA]</scope>
    <source>
        <strain evidence="1">CL2024</strain>
        <tissue evidence="1">Fresh tender leaves</tissue>
    </source>
</reference>
<dbReference type="EMBL" id="JBJKBG010000001">
    <property type="protein sequence ID" value="KAL3755404.1"/>
    <property type="molecule type" value="Genomic_DNA"/>
</dbReference>
<dbReference type="AlphaFoldDB" id="A0ABD3LUG1"/>
<protein>
    <submittedName>
        <fullName evidence="1">Uncharacterized protein</fullName>
    </submittedName>
</protein>
<proteinExistence type="predicted"/>
<comment type="caution">
    <text evidence="1">The sequence shown here is derived from an EMBL/GenBank/DDBJ whole genome shotgun (WGS) entry which is preliminary data.</text>
</comment>
<evidence type="ECO:0000313" key="1">
    <source>
        <dbReference type="EMBL" id="KAL3755404.1"/>
    </source>
</evidence>
<dbReference type="Proteomes" id="UP001634007">
    <property type="component" value="Unassembled WGS sequence"/>
</dbReference>
<evidence type="ECO:0000313" key="2">
    <source>
        <dbReference type="Proteomes" id="UP001634007"/>
    </source>
</evidence>
<organism evidence="1 2">
    <name type="scientific">Eucalyptus globulus</name>
    <name type="common">Tasmanian blue gum</name>
    <dbReference type="NCBI Taxonomy" id="34317"/>
    <lineage>
        <taxon>Eukaryota</taxon>
        <taxon>Viridiplantae</taxon>
        <taxon>Streptophyta</taxon>
        <taxon>Embryophyta</taxon>
        <taxon>Tracheophyta</taxon>
        <taxon>Spermatophyta</taxon>
        <taxon>Magnoliopsida</taxon>
        <taxon>eudicotyledons</taxon>
        <taxon>Gunneridae</taxon>
        <taxon>Pentapetalae</taxon>
        <taxon>rosids</taxon>
        <taxon>malvids</taxon>
        <taxon>Myrtales</taxon>
        <taxon>Myrtaceae</taxon>
        <taxon>Myrtoideae</taxon>
        <taxon>Eucalypteae</taxon>
        <taxon>Eucalyptus</taxon>
    </lineage>
</organism>
<dbReference type="PANTHER" id="PTHR33450:SF4">
    <property type="entry name" value="OS04G0665666 PROTEIN"/>
    <property type="match status" value="1"/>
</dbReference>
<dbReference type="PANTHER" id="PTHR33450">
    <property type="entry name" value="EMB|CAB67623.1-RELATED"/>
    <property type="match status" value="1"/>
</dbReference>
<sequence>MHVKILKKPMIPRLKMAASARHKAFHPFRLRSFSMKLPPSLSSTMKLKTLFHSLLRRLPRFTISKPSLFEIFPRKELYLNIMMKMQASLSKALININNVMHTHIFPYLRMVIRSLTPKAKSFAVNIVRTKRQLVVRSLKFPWLKSNSKKSLHGYGSSYRFYFNWSSRSHVLPVPAPVLAGCYSSRRLYRNMARNSWRALYSGRHQREEEISGETQLSRYLQSLEEKVFKDSGDGNDNCINDIDKLAEMFIEVSHKKFMLEKQESDRSFQEMMARSL</sequence>